<dbReference type="Proteomes" id="UP001177023">
    <property type="component" value="Unassembled WGS sequence"/>
</dbReference>
<dbReference type="AlphaFoldDB" id="A0AA36G4K1"/>
<name>A0AA36G4K1_9BILA</name>
<accession>A0AA36G4K1</accession>
<evidence type="ECO:0000313" key="1">
    <source>
        <dbReference type="EMBL" id="CAJ0577968.1"/>
    </source>
</evidence>
<organism evidence="1 2">
    <name type="scientific">Mesorhabditis spiculigera</name>
    <dbReference type="NCBI Taxonomy" id="96644"/>
    <lineage>
        <taxon>Eukaryota</taxon>
        <taxon>Metazoa</taxon>
        <taxon>Ecdysozoa</taxon>
        <taxon>Nematoda</taxon>
        <taxon>Chromadorea</taxon>
        <taxon>Rhabditida</taxon>
        <taxon>Rhabditina</taxon>
        <taxon>Rhabditomorpha</taxon>
        <taxon>Rhabditoidea</taxon>
        <taxon>Rhabditidae</taxon>
        <taxon>Mesorhabditinae</taxon>
        <taxon>Mesorhabditis</taxon>
    </lineage>
</organism>
<proteinExistence type="predicted"/>
<sequence>MHGRDVSAFDMFRKMQASGWHSDQFLFGWIADDRSRIREEFAEPGDRVRCIECWRRYGKAAPWDCGVCESVWAKCYPMKIQKRGCPDGIANLIDLALCPTRPRLCGRVHEVSGIQKDNSWDLEAFLQAFEQRLNRLHNGQMTLVRETEHVKILEGWMMKRIKTVSEPTLLRHFCRINVYGKEFLAAFLLSDNVFYGMENFFVAVIDN</sequence>
<gene>
    <name evidence="1" type="ORF">MSPICULIGERA_LOCUS16232</name>
</gene>
<evidence type="ECO:0000313" key="2">
    <source>
        <dbReference type="Proteomes" id="UP001177023"/>
    </source>
</evidence>
<keyword evidence="2" id="KW-1185">Reference proteome</keyword>
<reference evidence="1" key="1">
    <citation type="submission" date="2023-06" db="EMBL/GenBank/DDBJ databases">
        <authorList>
            <person name="Delattre M."/>
        </authorList>
    </citation>
    <scope>NUCLEOTIDE SEQUENCE</scope>
    <source>
        <strain evidence="1">AF72</strain>
    </source>
</reference>
<feature type="non-terminal residue" evidence="1">
    <location>
        <position position="207"/>
    </location>
</feature>
<dbReference type="EMBL" id="CATQJA010002652">
    <property type="protein sequence ID" value="CAJ0577968.1"/>
    <property type="molecule type" value="Genomic_DNA"/>
</dbReference>
<comment type="caution">
    <text evidence="1">The sequence shown here is derived from an EMBL/GenBank/DDBJ whole genome shotgun (WGS) entry which is preliminary data.</text>
</comment>
<protein>
    <submittedName>
        <fullName evidence="1">Uncharacterized protein</fullName>
    </submittedName>
</protein>